<feature type="region of interest" description="Disordered" evidence="2">
    <location>
        <begin position="46"/>
        <end position="97"/>
    </location>
</feature>
<name>A0A364MZY0_STELY</name>
<keyword evidence="6" id="KW-1185">Reference proteome</keyword>
<keyword evidence="1" id="KW-0539">Nucleus</keyword>
<dbReference type="InterPro" id="IPR007219">
    <property type="entry name" value="XnlR_reg_dom"/>
</dbReference>
<dbReference type="GO" id="GO:0008270">
    <property type="term" value="F:zinc ion binding"/>
    <property type="evidence" value="ECO:0007669"/>
    <property type="project" value="InterPro"/>
</dbReference>
<dbReference type="SMART" id="SM00906">
    <property type="entry name" value="Fungal_trans"/>
    <property type="match status" value="1"/>
</dbReference>
<evidence type="ECO:0000256" key="2">
    <source>
        <dbReference type="SAM" id="MobiDB-lite"/>
    </source>
</evidence>
<dbReference type="STRING" id="183478.A0A364MZY0"/>
<keyword evidence="3" id="KW-1133">Transmembrane helix</keyword>
<keyword evidence="3" id="KW-0812">Transmembrane</keyword>
<dbReference type="Proteomes" id="UP000249619">
    <property type="component" value="Unassembled WGS sequence"/>
</dbReference>
<feature type="compositionally biased region" description="Polar residues" evidence="2">
    <location>
        <begin position="382"/>
        <end position="398"/>
    </location>
</feature>
<dbReference type="InterPro" id="IPR050987">
    <property type="entry name" value="AtrR-like"/>
</dbReference>
<sequence>MAREIGSLRALRDGESLFIGSSSGVFFVNTVRRAFSQAAAAATAAANRQRSGPVNAEAHASMSSLPTPEECIYGPASNAEPVQSSATIPPEPSSVAELPSQELTNELLIAYFRTWHSLVPFLHGPTCLEELEVLYASTPAGQSVRPRSLSMAVTLQCILNIAKLDRPDLPHLGSYSIHTDEQLLLALTPLSLKCDLASIQALLAAQLYFVATMCLHAASTVGGIILRSIYRSGLHRCPVRYASLNANEREMRKRLFWSAYCLDRFVSQSLGHPLGFQDSDIDVCKPGQTELHEPVSPNGPTEEGILPTETILHLPSNHPRRRPVSEEEEPSRESRSRSAEGREGGEREEEQVLAADETGQADEENEAEEERTQDGGEAARNESGQDSGTGTRSQNQSMQAQFIRYSRLVTRMIELFHKSIHVRSSSRRDILFLKADIDAWANTLPLFVASSGTTGAESESPALDWDLFLKVAHQQLVLLVNRPALSLEPTSAEFYHAIQICVAAARSILRLLEPLRLRGHLFWPGFMSSVWMSGLIMAFACQLKFYSMPNAIR</sequence>
<proteinExistence type="predicted"/>
<feature type="domain" description="Xylanolytic transcriptional activator regulatory" evidence="4">
    <location>
        <begin position="218"/>
        <end position="292"/>
    </location>
</feature>
<gene>
    <name evidence="5" type="ORF">DDE83_006044</name>
</gene>
<dbReference type="PANTHER" id="PTHR46910:SF9">
    <property type="entry name" value="MISCELLANEOUS ZN(II)2CYS6 TRANSCRIPTION FACTOR (EUROFUNG)"/>
    <property type="match status" value="1"/>
</dbReference>
<evidence type="ECO:0000259" key="4">
    <source>
        <dbReference type="SMART" id="SM00906"/>
    </source>
</evidence>
<evidence type="ECO:0000313" key="5">
    <source>
        <dbReference type="EMBL" id="RAR08284.1"/>
    </source>
</evidence>
<feature type="compositionally biased region" description="Basic and acidic residues" evidence="2">
    <location>
        <begin position="331"/>
        <end position="345"/>
    </location>
</feature>
<comment type="caution">
    <text evidence="5">The sequence shown here is derived from an EMBL/GenBank/DDBJ whole genome shotgun (WGS) entry which is preliminary data.</text>
</comment>
<dbReference type="AlphaFoldDB" id="A0A364MZY0"/>
<dbReference type="GO" id="GO:0003677">
    <property type="term" value="F:DNA binding"/>
    <property type="evidence" value="ECO:0007669"/>
    <property type="project" value="InterPro"/>
</dbReference>
<organism evidence="5 6">
    <name type="scientific">Stemphylium lycopersici</name>
    <name type="common">Tomato gray leaf spot disease fungus</name>
    <name type="synonym">Thyrospora lycopersici</name>
    <dbReference type="NCBI Taxonomy" id="183478"/>
    <lineage>
        <taxon>Eukaryota</taxon>
        <taxon>Fungi</taxon>
        <taxon>Dikarya</taxon>
        <taxon>Ascomycota</taxon>
        <taxon>Pezizomycotina</taxon>
        <taxon>Dothideomycetes</taxon>
        <taxon>Pleosporomycetidae</taxon>
        <taxon>Pleosporales</taxon>
        <taxon>Pleosporineae</taxon>
        <taxon>Pleosporaceae</taxon>
        <taxon>Stemphylium</taxon>
    </lineage>
</organism>
<dbReference type="GO" id="GO:0006351">
    <property type="term" value="P:DNA-templated transcription"/>
    <property type="evidence" value="ECO:0007669"/>
    <property type="project" value="InterPro"/>
</dbReference>
<evidence type="ECO:0000256" key="1">
    <source>
        <dbReference type="ARBA" id="ARBA00023242"/>
    </source>
</evidence>
<dbReference type="PANTHER" id="PTHR46910">
    <property type="entry name" value="TRANSCRIPTION FACTOR PDR1"/>
    <property type="match status" value="1"/>
</dbReference>
<keyword evidence="3" id="KW-0472">Membrane</keyword>
<feature type="compositionally biased region" description="Acidic residues" evidence="2">
    <location>
        <begin position="359"/>
        <end position="369"/>
    </location>
</feature>
<feature type="region of interest" description="Disordered" evidence="2">
    <location>
        <begin position="285"/>
        <end position="398"/>
    </location>
</feature>
<reference evidence="6" key="1">
    <citation type="submission" date="2018-05" db="EMBL/GenBank/DDBJ databases">
        <title>Draft genome sequence of Stemphylium lycopersici strain CIDEFI 213.</title>
        <authorList>
            <person name="Medina R."/>
            <person name="Franco M.E.E."/>
            <person name="Lucentini C.G."/>
            <person name="Saparrat M.C.N."/>
            <person name="Balatti P.A."/>
        </authorList>
    </citation>
    <scope>NUCLEOTIDE SEQUENCE [LARGE SCALE GENOMIC DNA]</scope>
    <source>
        <strain evidence="6">CIDEFI 213</strain>
    </source>
</reference>
<evidence type="ECO:0000256" key="3">
    <source>
        <dbReference type="SAM" id="Phobius"/>
    </source>
</evidence>
<evidence type="ECO:0000313" key="6">
    <source>
        <dbReference type="Proteomes" id="UP000249619"/>
    </source>
</evidence>
<dbReference type="EMBL" id="QGDH01000088">
    <property type="protein sequence ID" value="RAR08284.1"/>
    <property type="molecule type" value="Genomic_DNA"/>
</dbReference>
<feature type="compositionally biased region" description="Basic and acidic residues" evidence="2">
    <location>
        <begin position="370"/>
        <end position="380"/>
    </location>
</feature>
<dbReference type="CDD" id="cd12148">
    <property type="entry name" value="fungal_TF_MHR"/>
    <property type="match status" value="1"/>
</dbReference>
<dbReference type="Pfam" id="PF04082">
    <property type="entry name" value="Fungal_trans"/>
    <property type="match status" value="1"/>
</dbReference>
<dbReference type="GO" id="GO:0003700">
    <property type="term" value="F:DNA-binding transcription factor activity"/>
    <property type="evidence" value="ECO:0007669"/>
    <property type="project" value="InterPro"/>
</dbReference>
<feature type="transmembrane region" description="Helical" evidence="3">
    <location>
        <begin position="521"/>
        <end position="543"/>
    </location>
</feature>
<accession>A0A364MZY0</accession>
<protein>
    <submittedName>
        <fullName evidence="5">Zn(II)2Cys6 transcription factor</fullName>
    </submittedName>
</protein>